<dbReference type="SUPFAM" id="SSF53822">
    <property type="entry name" value="Periplasmic binding protein-like I"/>
    <property type="match status" value="1"/>
</dbReference>
<evidence type="ECO:0000313" key="6">
    <source>
        <dbReference type="Proteomes" id="UP000065151"/>
    </source>
</evidence>
<dbReference type="InterPro" id="IPR028082">
    <property type="entry name" value="Peripla_BP_I"/>
</dbReference>
<dbReference type="Gene3D" id="3.40.50.2300">
    <property type="match status" value="2"/>
</dbReference>
<proteinExistence type="inferred from homology"/>
<comment type="subcellular location">
    <subcellularLocation>
        <location evidence="1">Cell envelope</location>
    </subcellularLocation>
</comment>
<organism evidence="5">
    <name type="scientific">Pseudarthrobacter sulfonivorans</name>
    <dbReference type="NCBI Taxonomy" id="121292"/>
    <lineage>
        <taxon>Bacteria</taxon>
        <taxon>Bacillati</taxon>
        <taxon>Actinomycetota</taxon>
        <taxon>Actinomycetes</taxon>
        <taxon>Micrococcales</taxon>
        <taxon>Micrococcaceae</taxon>
        <taxon>Pseudarthrobacter</taxon>
    </lineage>
</organism>
<dbReference type="AlphaFoldDB" id="A0A0U2XBU4"/>
<comment type="similarity">
    <text evidence="2">Belongs to the bacterial solute-binding protein 2 family.</text>
</comment>
<accession>A0A0U2XBU4</accession>
<feature type="domain" description="Periplasmic binding protein" evidence="4">
    <location>
        <begin position="81"/>
        <end position="340"/>
    </location>
</feature>
<dbReference type="PROSITE" id="PS51257">
    <property type="entry name" value="PROKAR_LIPOPROTEIN"/>
    <property type="match status" value="1"/>
</dbReference>
<feature type="chain" id="PRO_5038728434" evidence="3">
    <location>
        <begin position="23"/>
        <end position="381"/>
    </location>
</feature>
<reference evidence="5 6" key="1">
    <citation type="submission" date="2015-12" db="EMBL/GenBank/DDBJ databases">
        <authorList>
            <person name="Shamseldin A."/>
            <person name="Moawad H."/>
            <person name="Abd El-Rahim W.M."/>
            <person name="Sadowsky M.J."/>
        </authorList>
    </citation>
    <scope>NUCLEOTIDE SEQUENCE [LARGE SCALE GENOMIC DNA]</scope>
    <source>
        <strain evidence="5 6">Ar51</strain>
    </source>
</reference>
<name>A0A0U2XBU4_9MICC</name>
<keyword evidence="3" id="KW-0732">Signal</keyword>
<dbReference type="PANTHER" id="PTHR30036:SF7">
    <property type="entry name" value="ABC TRANSPORTER PERIPLASMIC-BINDING PROTEIN YPHF"/>
    <property type="match status" value="1"/>
</dbReference>
<dbReference type="Proteomes" id="UP000065151">
    <property type="component" value="Chromosome"/>
</dbReference>
<dbReference type="InterPro" id="IPR050555">
    <property type="entry name" value="Bact_Solute-Bind_Prot2"/>
</dbReference>
<evidence type="ECO:0000313" key="5">
    <source>
        <dbReference type="EMBL" id="ALV41378.1"/>
    </source>
</evidence>
<dbReference type="GO" id="GO:0030288">
    <property type="term" value="C:outer membrane-bounded periplasmic space"/>
    <property type="evidence" value="ECO:0007669"/>
    <property type="project" value="TreeGrafter"/>
</dbReference>
<gene>
    <name evidence="5" type="ORF">AU252_09645</name>
</gene>
<evidence type="ECO:0000256" key="2">
    <source>
        <dbReference type="ARBA" id="ARBA00007639"/>
    </source>
</evidence>
<evidence type="ECO:0000256" key="1">
    <source>
        <dbReference type="ARBA" id="ARBA00004196"/>
    </source>
</evidence>
<dbReference type="PANTHER" id="PTHR30036">
    <property type="entry name" value="D-XYLOSE-BINDING PERIPLASMIC PROTEIN"/>
    <property type="match status" value="1"/>
</dbReference>
<dbReference type="InterPro" id="IPR025997">
    <property type="entry name" value="SBP_2_dom"/>
</dbReference>
<sequence>MNHSAPRLLLAAGAIMALGLTACTSGSSESAAAGATAAGDSGCADVVATAQKDVDAASKSDTLWNGPTTGPKAAAGKTLVYVAQSMTNPGVAGVAKGLQEAAAAIGWNVKVIDGLGTPAGIQSAFSQALTTKPDGIVIGGFDPKTTAAQVAEANAANIPLAAWQALSTPGPSTDPLLFTNITTKVEDVAKISADYVIAKSNGNAGVVIFTDSSIPFAEGKSQMIKKELETCSGIKVLEYDNVPLSDVSARMPQEVSSLLSKHNEAWTYSVAINDVYYENAAAALRAGGVKAGGGPFNVGAGDGDSSALQRIKADEYQAATVPSPLKSEGWQIVDELNRAFNNEPASGYVPQIHVSTKENTTATDAWDPVGYQDAYRTIWGK</sequence>
<feature type="signal peptide" evidence="3">
    <location>
        <begin position="1"/>
        <end position="22"/>
    </location>
</feature>
<dbReference type="STRING" id="121292.AU252_09645"/>
<evidence type="ECO:0000256" key="3">
    <source>
        <dbReference type="SAM" id="SignalP"/>
    </source>
</evidence>
<evidence type="ECO:0000259" key="4">
    <source>
        <dbReference type="Pfam" id="PF13407"/>
    </source>
</evidence>
<dbReference type="KEGG" id="psul:AU252_09645"/>
<dbReference type="EMBL" id="CP013747">
    <property type="protein sequence ID" value="ALV41378.1"/>
    <property type="molecule type" value="Genomic_DNA"/>
</dbReference>
<protein>
    <submittedName>
        <fullName evidence="5">Sugar ABC transporter substrate-binding protein</fullName>
    </submittedName>
</protein>
<dbReference type="Pfam" id="PF13407">
    <property type="entry name" value="Peripla_BP_4"/>
    <property type="match status" value="1"/>
</dbReference>
<dbReference type="GO" id="GO:0030246">
    <property type="term" value="F:carbohydrate binding"/>
    <property type="evidence" value="ECO:0007669"/>
    <property type="project" value="TreeGrafter"/>
</dbReference>
<dbReference type="RefSeq" id="WP_058930521.1">
    <property type="nucleotide sequence ID" value="NZ_CP013747.1"/>
</dbReference>